<dbReference type="CDD" id="cd11714">
    <property type="entry name" value="GINS_A_archaea"/>
    <property type="match status" value="1"/>
</dbReference>
<reference evidence="2 3" key="1">
    <citation type="submission" date="2018-06" db="EMBL/GenBank/DDBJ databases">
        <title>Natronomonas sp. F16-60 a new haloarchaeon isolated from a solar saltern of Isla Cristina, Huelva, Spain.</title>
        <authorList>
            <person name="Duran-Viseras A."/>
            <person name="Sanchez-Porro C."/>
            <person name="Ventosa A."/>
        </authorList>
    </citation>
    <scope>NUCLEOTIDE SEQUENCE [LARGE SCALE GENOMIC DNA]</scope>
    <source>
        <strain evidence="2 3">F16-60</strain>
    </source>
</reference>
<protein>
    <recommendedName>
        <fullName evidence="4">DNA replication factor GINS</fullName>
    </recommendedName>
</protein>
<feature type="compositionally biased region" description="Low complexity" evidence="1">
    <location>
        <begin position="212"/>
        <end position="223"/>
    </location>
</feature>
<name>A0A554NDG6_9EURY</name>
<dbReference type="Proteomes" id="UP000319894">
    <property type="component" value="Unassembled WGS sequence"/>
</dbReference>
<feature type="compositionally biased region" description="Low complexity" evidence="1">
    <location>
        <begin position="276"/>
        <end position="298"/>
    </location>
</feature>
<keyword evidence="3" id="KW-1185">Reference proteome</keyword>
<accession>A0A554NDG6</accession>
<organism evidence="2 3">
    <name type="scientific">Haloglomus irregulare</name>
    <dbReference type="NCBI Taxonomy" id="2234134"/>
    <lineage>
        <taxon>Archaea</taxon>
        <taxon>Methanobacteriati</taxon>
        <taxon>Methanobacteriota</taxon>
        <taxon>Stenosarchaea group</taxon>
        <taxon>Halobacteria</taxon>
        <taxon>Halobacteriales</taxon>
        <taxon>Natronomonadaceae</taxon>
        <taxon>Haloglomus</taxon>
    </lineage>
</organism>
<evidence type="ECO:0000256" key="1">
    <source>
        <dbReference type="SAM" id="MobiDB-lite"/>
    </source>
</evidence>
<evidence type="ECO:0000313" key="2">
    <source>
        <dbReference type="EMBL" id="TSD15437.1"/>
    </source>
</evidence>
<comment type="caution">
    <text evidence="2">The sequence shown here is derived from an EMBL/GenBank/DDBJ whole genome shotgun (WGS) entry which is preliminary data.</text>
</comment>
<feature type="compositionally biased region" description="Low complexity" evidence="1">
    <location>
        <begin position="230"/>
        <end position="252"/>
    </location>
</feature>
<evidence type="ECO:0000313" key="3">
    <source>
        <dbReference type="Proteomes" id="UP000319894"/>
    </source>
</evidence>
<feature type="compositionally biased region" description="Low complexity" evidence="1">
    <location>
        <begin position="137"/>
        <end position="148"/>
    </location>
</feature>
<dbReference type="Gene3D" id="1.20.58.1030">
    <property type="match status" value="1"/>
</dbReference>
<dbReference type="EMBL" id="QMDX01000002">
    <property type="protein sequence ID" value="TSD15437.1"/>
    <property type="molecule type" value="Genomic_DNA"/>
</dbReference>
<dbReference type="InParanoid" id="A0A554NDG6"/>
<dbReference type="Gene3D" id="3.40.5.50">
    <property type="match status" value="1"/>
</dbReference>
<evidence type="ECO:0008006" key="4">
    <source>
        <dbReference type="Google" id="ProtNLM"/>
    </source>
</evidence>
<gene>
    <name evidence="2" type="ORF">DP107_05810</name>
</gene>
<feature type="compositionally biased region" description="Low complexity" evidence="1">
    <location>
        <begin position="320"/>
        <end position="386"/>
    </location>
</feature>
<sequence>MDLDELRSAQSRERQASQLQHLRDGFYEEAASFIRGLRTERERAAESSAYDFPYDDPEVKRLTDEIGTAEEVVESLYERRVGKVVKMASFDAAGMAVDADGLTAEESDLFAQLVGDIEANRSRVLDALAGKGGGSAAEGSSGTAAAGSTPGIPDEAGAERAGASDQTGGDAPPHGEAPAPDEPVHIGNGPAADGPVSTADEASSTDQAADRAPTPEGGAAAGPETDDVDAQPAGGPGDAPSDAMDAASAMGGDSTGRSEAVPGGVPKAPPESGVSAAEADASAPPTADDTTATSATEVVTDDAGVEDGRQPVPPADGPQGSDPTPEPGSGSTTAGTSGTDDHSSGTASTAGTSTPAAESSGTGDGPTSGSDGAEPAAAAPAGSDAGTGVLVRVTTDVGEIFGVDGRSYDLSAGDVTVLPPDNATVLIEDGAAERLQSAVPFSGGRSSTRS</sequence>
<feature type="region of interest" description="Disordered" evidence="1">
    <location>
        <begin position="130"/>
        <end position="387"/>
    </location>
</feature>
<proteinExistence type="predicted"/>
<dbReference type="AlphaFoldDB" id="A0A554NDG6"/>